<organism evidence="10 11">
    <name type="scientific">Nepenthes gracilis</name>
    <name type="common">Slender pitcher plant</name>
    <dbReference type="NCBI Taxonomy" id="150966"/>
    <lineage>
        <taxon>Eukaryota</taxon>
        <taxon>Viridiplantae</taxon>
        <taxon>Streptophyta</taxon>
        <taxon>Embryophyta</taxon>
        <taxon>Tracheophyta</taxon>
        <taxon>Spermatophyta</taxon>
        <taxon>Magnoliopsida</taxon>
        <taxon>eudicotyledons</taxon>
        <taxon>Gunneridae</taxon>
        <taxon>Pentapetalae</taxon>
        <taxon>Caryophyllales</taxon>
        <taxon>Nepenthaceae</taxon>
        <taxon>Nepenthes</taxon>
    </lineage>
</organism>
<feature type="chain" id="PRO_5041765961" description="Pectinesterase" evidence="7">
    <location>
        <begin position="26"/>
        <end position="537"/>
    </location>
</feature>
<evidence type="ECO:0000256" key="4">
    <source>
        <dbReference type="ARBA" id="ARBA00022801"/>
    </source>
</evidence>
<sequence length="537" mass="57770">MEKRSILCLVVLTAVVLAPPQPGGAAAFLQSGCLKVPNSAFDGNVMSTLTYISKAMNLVSKFTAAFGNFRLSNAVSDCADLLDLSADELSRTLSASQTGKSSGTGKMSADLRTWLSAALVNQDTCIDGFEGTNSFVKELVAGSLGQITSSVREIINMVRDVPGQGKPINGGSTAKGGSGGGKGVGKPRGGRKLAMAGDDSFPSWISPKSRKLLVASGVPTPNVVVAADGSGNFTKLMDAVAAAPDHSATRFVIYVKKGVYAENVEIKRKKTNIMIYGDGMDTTIITGNRSFVDGWTTYRTATFAVSGSGFIARDLTIQNTAGPQKHQAVAFRSDSDLSALYRCAFRGYQDTLYTHTNRQFYRECTITGTVDFIFGNAVTVFQSCTIQPKKGLPNQKNTITAQGRKEPEDVSGFSFQSCNIKADTDLQQASGNSSMYTYLGRPWKKYSRTVIMESYIGDVVRPEGWLEWNGNLFLDTLFYAEYMNYGPGSALGSRVKWPGYHVFNSSAQAMNFTVAEFIEGNLWLPQTGVKYIAGLVA</sequence>
<dbReference type="InterPro" id="IPR033131">
    <property type="entry name" value="Pectinesterase_Asp_AS"/>
</dbReference>
<comment type="similarity">
    <text evidence="2">In the N-terminal section; belongs to the PMEI family.</text>
</comment>
<feature type="region of interest" description="Disordered" evidence="8">
    <location>
        <begin position="162"/>
        <end position="192"/>
    </location>
</feature>
<dbReference type="Proteomes" id="UP001279734">
    <property type="component" value="Unassembled WGS sequence"/>
</dbReference>
<evidence type="ECO:0000313" key="10">
    <source>
        <dbReference type="EMBL" id="GMH04133.1"/>
    </source>
</evidence>
<dbReference type="GO" id="GO:0004857">
    <property type="term" value="F:enzyme inhibitor activity"/>
    <property type="evidence" value="ECO:0007669"/>
    <property type="project" value="InterPro"/>
</dbReference>
<dbReference type="CDD" id="cd15799">
    <property type="entry name" value="PMEI-like_4"/>
    <property type="match status" value="1"/>
</dbReference>
<dbReference type="PROSITE" id="PS00503">
    <property type="entry name" value="PECTINESTERASE_2"/>
    <property type="match status" value="1"/>
</dbReference>
<evidence type="ECO:0000256" key="6">
    <source>
        <dbReference type="PROSITE-ProRule" id="PRU10040"/>
    </source>
</evidence>
<name>A0AAD3S4A7_NEPGR</name>
<dbReference type="Pfam" id="PF01095">
    <property type="entry name" value="Pectinesterase"/>
    <property type="match status" value="1"/>
</dbReference>
<evidence type="ECO:0000256" key="1">
    <source>
        <dbReference type="ARBA" id="ARBA00005184"/>
    </source>
</evidence>
<dbReference type="FunFam" id="2.160.20.10:FF:000001">
    <property type="entry name" value="Pectinesterase"/>
    <property type="match status" value="1"/>
</dbReference>
<dbReference type="SMART" id="SM00856">
    <property type="entry name" value="PMEI"/>
    <property type="match status" value="1"/>
</dbReference>
<keyword evidence="5 7" id="KW-0063">Aspartyl esterase</keyword>
<dbReference type="InterPro" id="IPR012334">
    <property type="entry name" value="Pectin_lyas_fold"/>
</dbReference>
<proteinExistence type="inferred from homology"/>
<dbReference type="Gene3D" id="2.160.20.10">
    <property type="entry name" value="Single-stranded right-handed beta-helix, Pectin lyase-like"/>
    <property type="match status" value="1"/>
</dbReference>
<dbReference type="GO" id="GO:0030599">
    <property type="term" value="F:pectinesterase activity"/>
    <property type="evidence" value="ECO:0007669"/>
    <property type="project" value="UniProtKB-UniRule"/>
</dbReference>
<dbReference type="InterPro" id="IPR000070">
    <property type="entry name" value="Pectinesterase_cat"/>
</dbReference>
<dbReference type="InterPro" id="IPR006501">
    <property type="entry name" value="Pectinesterase_inhib_dom"/>
</dbReference>
<feature type="domain" description="Pectinesterase inhibitor" evidence="9">
    <location>
        <begin position="24"/>
        <end position="161"/>
    </location>
</feature>
<protein>
    <recommendedName>
        <fullName evidence="7">Pectinesterase</fullName>
        <ecNumber evidence="7">3.1.1.11</ecNumber>
    </recommendedName>
</protein>
<feature type="compositionally biased region" description="Gly residues" evidence="8">
    <location>
        <begin position="173"/>
        <end position="187"/>
    </location>
</feature>
<keyword evidence="7" id="KW-0732">Signal</keyword>
<comment type="pathway">
    <text evidence="1 7">Glycan metabolism; pectin degradation; 2-dehydro-3-deoxy-D-gluconate from pectin: step 1/5.</text>
</comment>
<gene>
    <name evidence="10" type="ORF">Nepgr_005972</name>
</gene>
<dbReference type="EC" id="3.1.1.11" evidence="7"/>
<evidence type="ECO:0000313" key="11">
    <source>
        <dbReference type="Proteomes" id="UP001279734"/>
    </source>
</evidence>
<keyword evidence="11" id="KW-1185">Reference proteome</keyword>
<reference evidence="10" key="1">
    <citation type="submission" date="2023-05" db="EMBL/GenBank/DDBJ databases">
        <title>Nepenthes gracilis genome sequencing.</title>
        <authorList>
            <person name="Fukushima K."/>
        </authorList>
    </citation>
    <scope>NUCLEOTIDE SEQUENCE</scope>
    <source>
        <strain evidence="10">SING2019-196</strain>
    </source>
</reference>
<evidence type="ECO:0000256" key="3">
    <source>
        <dbReference type="ARBA" id="ARBA00007786"/>
    </source>
</evidence>
<evidence type="ECO:0000256" key="8">
    <source>
        <dbReference type="SAM" id="MobiDB-lite"/>
    </source>
</evidence>
<dbReference type="AlphaFoldDB" id="A0AAD3S4A7"/>
<evidence type="ECO:0000256" key="5">
    <source>
        <dbReference type="ARBA" id="ARBA00023085"/>
    </source>
</evidence>
<dbReference type="EMBL" id="BSYO01000004">
    <property type="protein sequence ID" value="GMH04133.1"/>
    <property type="molecule type" value="Genomic_DNA"/>
</dbReference>
<dbReference type="InterPro" id="IPR011050">
    <property type="entry name" value="Pectin_lyase_fold/virulence"/>
</dbReference>
<dbReference type="SUPFAM" id="SSF51126">
    <property type="entry name" value="Pectin lyase-like"/>
    <property type="match status" value="1"/>
</dbReference>
<feature type="signal peptide" evidence="7">
    <location>
        <begin position="1"/>
        <end position="25"/>
    </location>
</feature>
<dbReference type="SUPFAM" id="SSF101148">
    <property type="entry name" value="Plant invertase/pectin methylesterase inhibitor"/>
    <property type="match status" value="1"/>
</dbReference>
<dbReference type="GO" id="GO:0042545">
    <property type="term" value="P:cell wall modification"/>
    <property type="evidence" value="ECO:0007669"/>
    <property type="project" value="UniProtKB-UniRule"/>
</dbReference>
<dbReference type="PANTHER" id="PTHR31707">
    <property type="entry name" value="PECTINESTERASE"/>
    <property type="match status" value="1"/>
</dbReference>
<evidence type="ECO:0000259" key="9">
    <source>
        <dbReference type="SMART" id="SM00856"/>
    </source>
</evidence>
<dbReference type="Pfam" id="PF04043">
    <property type="entry name" value="PMEI"/>
    <property type="match status" value="1"/>
</dbReference>
<dbReference type="InterPro" id="IPR035513">
    <property type="entry name" value="Invertase/methylesterase_inhib"/>
</dbReference>
<comment type="caution">
    <text evidence="10">The sequence shown here is derived from an EMBL/GenBank/DDBJ whole genome shotgun (WGS) entry which is preliminary data.</text>
</comment>
<comment type="catalytic activity">
    <reaction evidence="7">
        <text>[(1-&gt;4)-alpha-D-galacturonosyl methyl ester](n) + n H2O = [(1-&gt;4)-alpha-D-galacturonosyl](n) + n methanol + n H(+)</text>
        <dbReference type="Rhea" id="RHEA:22380"/>
        <dbReference type="Rhea" id="RHEA-COMP:14570"/>
        <dbReference type="Rhea" id="RHEA-COMP:14573"/>
        <dbReference type="ChEBI" id="CHEBI:15377"/>
        <dbReference type="ChEBI" id="CHEBI:15378"/>
        <dbReference type="ChEBI" id="CHEBI:17790"/>
        <dbReference type="ChEBI" id="CHEBI:140522"/>
        <dbReference type="ChEBI" id="CHEBI:140523"/>
        <dbReference type="EC" id="3.1.1.11"/>
    </reaction>
</comment>
<feature type="active site" evidence="6">
    <location>
        <position position="371"/>
    </location>
</feature>
<dbReference type="Gene3D" id="1.20.140.40">
    <property type="entry name" value="Invertase/pectin methylesterase inhibitor family protein"/>
    <property type="match status" value="1"/>
</dbReference>
<keyword evidence="4 7" id="KW-0378">Hydrolase</keyword>
<evidence type="ECO:0000256" key="7">
    <source>
        <dbReference type="RuleBase" id="RU000589"/>
    </source>
</evidence>
<accession>A0AAD3S4A7</accession>
<comment type="similarity">
    <text evidence="3">In the C-terminal section; belongs to the pectinesterase family.</text>
</comment>
<evidence type="ECO:0000256" key="2">
    <source>
        <dbReference type="ARBA" id="ARBA00006027"/>
    </source>
</evidence>
<dbReference type="GO" id="GO:0045490">
    <property type="term" value="P:pectin catabolic process"/>
    <property type="evidence" value="ECO:0007669"/>
    <property type="project" value="UniProtKB-UniRule"/>
</dbReference>